<dbReference type="InterPro" id="IPR036390">
    <property type="entry name" value="WH_DNA-bd_sf"/>
</dbReference>
<comment type="caution">
    <text evidence="7">The sequence shown here is derived from an EMBL/GenBank/DDBJ whole genome shotgun (WGS) entry which is preliminary data.</text>
</comment>
<proteinExistence type="inferred from homology"/>
<dbReference type="PANTHER" id="PTHR33202:SF7">
    <property type="entry name" value="FERRIC UPTAKE REGULATION PROTEIN"/>
    <property type="match status" value="1"/>
</dbReference>
<dbReference type="InterPro" id="IPR043135">
    <property type="entry name" value="Fur_C"/>
</dbReference>
<keyword evidence="4" id="KW-0805">Transcription regulation</keyword>
<evidence type="ECO:0000256" key="2">
    <source>
        <dbReference type="ARBA" id="ARBA00022491"/>
    </source>
</evidence>
<dbReference type="RefSeq" id="WP_377067202.1">
    <property type="nucleotide sequence ID" value="NZ_JBHSJJ010000013.1"/>
</dbReference>
<evidence type="ECO:0000256" key="6">
    <source>
        <dbReference type="ARBA" id="ARBA00023163"/>
    </source>
</evidence>
<keyword evidence="5" id="KW-0238">DNA-binding</keyword>
<dbReference type="Gene3D" id="1.10.10.10">
    <property type="entry name" value="Winged helix-like DNA-binding domain superfamily/Winged helix DNA-binding domain"/>
    <property type="match status" value="1"/>
</dbReference>
<sequence length="137" mass="15654">MDTAEIKKRIVQGGMKFTHQRMVIYGALSLSEDHPTAERVHEKIKSANPSISLGTVYKTLDSFVNAGILQKFTDDTGIMRFDPVLETHSHLYCNDSKEFRDFKNPLLEKLLKSFFEENEIEGFEVEEVSLVIKGKTK</sequence>
<evidence type="ECO:0000256" key="3">
    <source>
        <dbReference type="ARBA" id="ARBA00022833"/>
    </source>
</evidence>
<evidence type="ECO:0000256" key="1">
    <source>
        <dbReference type="ARBA" id="ARBA00007957"/>
    </source>
</evidence>
<keyword evidence="2" id="KW-0678">Repressor</keyword>
<keyword evidence="6" id="KW-0804">Transcription</keyword>
<dbReference type="InterPro" id="IPR036388">
    <property type="entry name" value="WH-like_DNA-bd_sf"/>
</dbReference>
<gene>
    <name evidence="7" type="ORF">ACFPFU_19460</name>
</gene>
<dbReference type="Gene3D" id="3.30.1490.190">
    <property type="match status" value="1"/>
</dbReference>
<dbReference type="Proteomes" id="UP001595818">
    <property type="component" value="Unassembled WGS sequence"/>
</dbReference>
<dbReference type="CDD" id="cd07153">
    <property type="entry name" value="Fur_like"/>
    <property type="match status" value="1"/>
</dbReference>
<dbReference type="InterPro" id="IPR002481">
    <property type="entry name" value="FUR"/>
</dbReference>
<dbReference type="PANTHER" id="PTHR33202">
    <property type="entry name" value="ZINC UPTAKE REGULATION PROTEIN"/>
    <property type="match status" value="1"/>
</dbReference>
<dbReference type="SUPFAM" id="SSF46785">
    <property type="entry name" value="Winged helix' DNA-binding domain"/>
    <property type="match status" value="1"/>
</dbReference>
<protein>
    <submittedName>
        <fullName evidence="7">Fur family transcriptional regulator</fullName>
    </submittedName>
</protein>
<evidence type="ECO:0000256" key="4">
    <source>
        <dbReference type="ARBA" id="ARBA00023015"/>
    </source>
</evidence>
<dbReference type="EMBL" id="JBHSJJ010000013">
    <property type="protein sequence ID" value="MFC4873891.1"/>
    <property type="molecule type" value="Genomic_DNA"/>
</dbReference>
<evidence type="ECO:0000313" key="8">
    <source>
        <dbReference type="Proteomes" id="UP001595818"/>
    </source>
</evidence>
<reference evidence="8" key="1">
    <citation type="journal article" date="2019" name="Int. J. Syst. Evol. Microbiol.">
        <title>The Global Catalogue of Microorganisms (GCM) 10K type strain sequencing project: providing services to taxonomists for standard genome sequencing and annotation.</title>
        <authorList>
            <consortium name="The Broad Institute Genomics Platform"/>
            <consortium name="The Broad Institute Genome Sequencing Center for Infectious Disease"/>
            <person name="Wu L."/>
            <person name="Ma J."/>
        </authorList>
    </citation>
    <scope>NUCLEOTIDE SEQUENCE [LARGE SCALE GENOMIC DNA]</scope>
    <source>
        <strain evidence="8">CGMCC 4.7466</strain>
    </source>
</reference>
<evidence type="ECO:0000256" key="5">
    <source>
        <dbReference type="ARBA" id="ARBA00023125"/>
    </source>
</evidence>
<comment type="similarity">
    <text evidence="1">Belongs to the Fur family.</text>
</comment>
<organism evidence="7 8">
    <name type="scientific">Negadavirga shengliensis</name>
    <dbReference type="NCBI Taxonomy" id="1389218"/>
    <lineage>
        <taxon>Bacteria</taxon>
        <taxon>Pseudomonadati</taxon>
        <taxon>Bacteroidota</taxon>
        <taxon>Cytophagia</taxon>
        <taxon>Cytophagales</taxon>
        <taxon>Cyclobacteriaceae</taxon>
        <taxon>Negadavirga</taxon>
    </lineage>
</organism>
<accession>A0ABV9T5X7</accession>
<name>A0ABV9T5X7_9BACT</name>
<evidence type="ECO:0000313" key="7">
    <source>
        <dbReference type="EMBL" id="MFC4873891.1"/>
    </source>
</evidence>
<keyword evidence="8" id="KW-1185">Reference proteome</keyword>
<keyword evidence="3" id="KW-0862">Zinc</keyword>
<dbReference type="Pfam" id="PF01475">
    <property type="entry name" value="FUR"/>
    <property type="match status" value="1"/>
</dbReference>